<feature type="region of interest" description="Disordered" evidence="1">
    <location>
        <begin position="1"/>
        <end position="267"/>
    </location>
</feature>
<comment type="caution">
    <text evidence="2">The sequence shown here is derived from an EMBL/GenBank/DDBJ whole genome shotgun (WGS) entry which is preliminary data.</text>
</comment>
<reference evidence="2 3" key="1">
    <citation type="submission" date="2023-11" db="EMBL/GenBank/DDBJ databases">
        <title>Lentzea sokolovensis, sp. nov., Lentzea kristufkii, sp. nov., and Lentzea miocenensis, sp. nov., rare actinobacteria from Sokolov Coal Basin, Miocene lacustrine sediment, Czech Republic.</title>
        <authorList>
            <person name="Lara A."/>
            <person name="Kotroba L."/>
            <person name="Nouioui I."/>
            <person name="Neumann-Schaal M."/>
            <person name="Mast Y."/>
            <person name="Chronakova A."/>
        </authorList>
    </citation>
    <scope>NUCLEOTIDE SEQUENCE [LARGE SCALE GENOMIC DNA]</scope>
    <source>
        <strain evidence="2 3">BCCO 10_0798</strain>
    </source>
</reference>
<organism evidence="2 3">
    <name type="scientific">Lentzea kristufekii</name>
    <dbReference type="NCBI Taxonomy" id="3095430"/>
    <lineage>
        <taxon>Bacteria</taxon>
        <taxon>Bacillati</taxon>
        <taxon>Actinomycetota</taxon>
        <taxon>Actinomycetes</taxon>
        <taxon>Pseudonocardiales</taxon>
        <taxon>Pseudonocardiaceae</taxon>
        <taxon>Lentzea</taxon>
    </lineage>
</organism>
<feature type="compositionally biased region" description="Basic and acidic residues" evidence="1">
    <location>
        <begin position="129"/>
        <end position="138"/>
    </location>
</feature>
<name>A0ABU4TNX0_9PSEU</name>
<proteinExistence type="predicted"/>
<dbReference type="RefSeq" id="WP_319983664.1">
    <property type="nucleotide sequence ID" value="NZ_JAXAVV010000004.1"/>
</dbReference>
<dbReference type="EMBL" id="JAXAVV010000004">
    <property type="protein sequence ID" value="MDX8049632.1"/>
    <property type="molecule type" value="Genomic_DNA"/>
</dbReference>
<evidence type="ECO:0000256" key="1">
    <source>
        <dbReference type="SAM" id="MobiDB-lite"/>
    </source>
</evidence>
<evidence type="ECO:0008006" key="4">
    <source>
        <dbReference type="Google" id="ProtNLM"/>
    </source>
</evidence>
<sequence>MERFPGGGQEAPEFKPAFELEPPPPEQSGQSDSTLEDDLAPAPATAWQPNAAPDRHAPHHIDSHSPHSESESVRSQVPETAAERPQPGLASPLGHTALSLTLQHDLAPAPDAEPRPPEPSFARQLGHTALDRTIHRDLAPAPTTAWQPGTPPSEASSNEHNRTSPQDTTDQLSYDALDRESHLDFVPSPATSTQPEVVSSESRPHRADPARQPDDTSGRLDYAALTRTVDQASEPVTGQGERTPRRIGAHVPDPAADDQSPGRSDPEYNAYRRFAEVIVNGRGPQDGTNDSTGAIDDGADDPAIARKRLDGHSRIQMAREIENVEISGSPNDDVDRWLPQARNDLGIQNTCGITVVSKMAERLGVQTSETQLVHTALREGLCDTRSDDAKEWGGVTSAQQVELLRSVGLDGDRRRGGTTDELAELVKEGYIVSIEVNARDMIHRTDPRFPEELLPNTDELPPRNHVWYLTNAVELVHHPAAVDEMREPIGLVGHDPTGRPGVMLPVELLQEIWERNGGYYLIAHRPAPDPV</sequence>
<feature type="compositionally biased region" description="Polar residues" evidence="1">
    <location>
        <begin position="163"/>
        <end position="172"/>
    </location>
</feature>
<feature type="compositionally biased region" description="Polar residues" evidence="1">
    <location>
        <begin position="189"/>
        <end position="201"/>
    </location>
</feature>
<accession>A0ABU4TNX0</accession>
<feature type="compositionally biased region" description="Basic and acidic residues" evidence="1">
    <location>
        <begin position="53"/>
        <end position="72"/>
    </location>
</feature>
<gene>
    <name evidence="2" type="ORF">SK571_09605</name>
</gene>
<evidence type="ECO:0000313" key="2">
    <source>
        <dbReference type="EMBL" id="MDX8049632.1"/>
    </source>
</evidence>
<protein>
    <recommendedName>
        <fullName evidence="4">Peptidase_C39 like family protein</fullName>
    </recommendedName>
</protein>
<keyword evidence="3" id="KW-1185">Reference proteome</keyword>
<feature type="region of interest" description="Disordered" evidence="1">
    <location>
        <begin position="281"/>
        <end position="300"/>
    </location>
</feature>
<dbReference type="Proteomes" id="UP001271792">
    <property type="component" value="Unassembled WGS sequence"/>
</dbReference>
<evidence type="ECO:0000313" key="3">
    <source>
        <dbReference type="Proteomes" id="UP001271792"/>
    </source>
</evidence>
<feature type="compositionally biased region" description="Basic and acidic residues" evidence="1">
    <location>
        <begin position="202"/>
        <end position="218"/>
    </location>
</feature>